<feature type="domain" description="D-isomer specific 2-hydroxyacid dehydrogenase NAD-binding" evidence="5">
    <location>
        <begin position="73"/>
        <end position="249"/>
    </location>
</feature>
<evidence type="ECO:0000259" key="4">
    <source>
        <dbReference type="Pfam" id="PF00389"/>
    </source>
</evidence>
<feature type="domain" description="D-isomer specific 2-hydroxyacid dehydrogenase catalytic" evidence="4">
    <location>
        <begin position="2"/>
        <end position="280"/>
    </location>
</feature>
<keyword evidence="6" id="KW-1185">Reference proteome</keyword>
<dbReference type="Gene3D" id="3.40.50.720">
    <property type="entry name" value="NAD(P)-binding Rossmann-like Domain"/>
    <property type="match status" value="2"/>
</dbReference>
<comment type="similarity">
    <text evidence="3">Belongs to the D-isomer specific 2-hydroxyacid dehydrogenase family.</text>
</comment>
<dbReference type="FunFam" id="3.40.50.720:FF:000026">
    <property type="entry name" value="Glyoxylate/hydroxypyruvate reductase B"/>
    <property type="match status" value="1"/>
</dbReference>
<dbReference type="Pfam" id="PF00389">
    <property type="entry name" value="2-Hacid_dh"/>
    <property type="match status" value="1"/>
</dbReference>
<evidence type="ECO:0000259" key="5">
    <source>
        <dbReference type="Pfam" id="PF02826"/>
    </source>
</evidence>
<gene>
    <name evidence="7" type="primary">LOC108732579</name>
</gene>
<dbReference type="GO" id="GO:0005829">
    <property type="term" value="C:cytosol"/>
    <property type="evidence" value="ECO:0007669"/>
    <property type="project" value="TreeGrafter"/>
</dbReference>
<dbReference type="InterPro" id="IPR029753">
    <property type="entry name" value="D-isomer_DH_CS"/>
</dbReference>
<dbReference type="Pfam" id="PF02826">
    <property type="entry name" value="2-Hacid_dh_C"/>
    <property type="match status" value="1"/>
</dbReference>
<dbReference type="GO" id="GO:0008465">
    <property type="term" value="F:hydroxypyruvate reductase (NADH) activity"/>
    <property type="evidence" value="ECO:0007669"/>
    <property type="project" value="TreeGrafter"/>
</dbReference>
<evidence type="ECO:0000313" key="6">
    <source>
        <dbReference type="Proteomes" id="UP000192223"/>
    </source>
</evidence>
<dbReference type="FunCoup" id="A0A7F5R7D1">
    <property type="interactions" value="222"/>
</dbReference>
<dbReference type="RefSeq" id="XP_025831881.1">
    <property type="nucleotide sequence ID" value="XM_025976096.1"/>
</dbReference>
<dbReference type="InterPro" id="IPR050223">
    <property type="entry name" value="D-isomer_2-hydroxyacid_DH"/>
</dbReference>
<dbReference type="InterPro" id="IPR036291">
    <property type="entry name" value="NAD(P)-bd_dom_sf"/>
</dbReference>
<accession>A0A7F5R7D1</accession>
<dbReference type="PANTHER" id="PTHR10996">
    <property type="entry name" value="2-HYDROXYACID DEHYDROGENASE-RELATED"/>
    <property type="match status" value="1"/>
</dbReference>
<name>A0A7F5R7D1_AGRPL</name>
<reference evidence="7" key="1">
    <citation type="submission" date="2025-08" db="UniProtKB">
        <authorList>
            <consortium name="RefSeq"/>
        </authorList>
    </citation>
    <scope>IDENTIFICATION</scope>
    <source>
        <tissue evidence="7">Entire body</tissue>
    </source>
</reference>
<dbReference type="GO" id="GO:0030267">
    <property type="term" value="F:glyoxylate reductase (NADPH) activity"/>
    <property type="evidence" value="ECO:0007669"/>
    <property type="project" value="TreeGrafter"/>
</dbReference>
<organism evidence="6 7">
    <name type="scientific">Agrilus planipennis</name>
    <name type="common">Emerald ash borer</name>
    <name type="synonym">Agrilus marcopoli</name>
    <dbReference type="NCBI Taxonomy" id="224129"/>
    <lineage>
        <taxon>Eukaryota</taxon>
        <taxon>Metazoa</taxon>
        <taxon>Ecdysozoa</taxon>
        <taxon>Arthropoda</taxon>
        <taxon>Hexapoda</taxon>
        <taxon>Insecta</taxon>
        <taxon>Pterygota</taxon>
        <taxon>Neoptera</taxon>
        <taxon>Endopterygota</taxon>
        <taxon>Coleoptera</taxon>
        <taxon>Polyphaga</taxon>
        <taxon>Elateriformia</taxon>
        <taxon>Buprestoidea</taxon>
        <taxon>Buprestidae</taxon>
        <taxon>Agrilinae</taxon>
        <taxon>Agrilus</taxon>
    </lineage>
</organism>
<dbReference type="SUPFAM" id="SSF52283">
    <property type="entry name" value="Formate/glycerate dehydrogenase catalytic domain-like"/>
    <property type="match status" value="1"/>
</dbReference>
<dbReference type="InParanoid" id="A0A7F5R7D1"/>
<dbReference type="PROSITE" id="PS00671">
    <property type="entry name" value="D_2_HYDROXYACID_DH_3"/>
    <property type="match status" value="1"/>
</dbReference>
<proteinExistence type="inferred from homology"/>
<protein>
    <recommendedName>
        <fullName evidence="2">Glyoxylate reductase/hydroxypyruvate reductase</fullName>
    </recommendedName>
</protein>
<dbReference type="OrthoDB" id="298012at2759"/>
<dbReference type="CDD" id="cd05301">
    <property type="entry name" value="GDH"/>
    <property type="match status" value="1"/>
</dbReference>
<dbReference type="AlphaFoldDB" id="A0A7F5R7D1"/>
<evidence type="ECO:0000256" key="2">
    <source>
        <dbReference type="ARBA" id="ARBA00073306"/>
    </source>
</evidence>
<dbReference type="Proteomes" id="UP000192223">
    <property type="component" value="Unplaced"/>
</dbReference>
<evidence type="ECO:0000256" key="3">
    <source>
        <dbReference type="RuleBase" id="RU003719"/>
    </source>
</evidence>
<dbReference type="GO" id="GO:0051287">
    <property type="term" value="F:NAD binding"/>
    <property type="evidence" value="ECO:0007669"/>
    <property type="project" value="InterPro"/>
</dbReference>
<dbReference type="GeneID" id="108732579"/>
<evidence type="ECO:0000256" key="1">
    <source>
        <dbReference type="ARBA" id="ARBA00023002"/>
    </source>
</evidence>
<dbReference type="PANTHER" id="PTHR10996:SF119">
    <property type="entry name" value="FI03731P-RELATED"/>
    <property type="match status" value="1"/>
</dbReference>
<keyword evidence="1 3" id="KW-0560">Oxidoreductase</keyword>
<dbReference type="InterPro" id="IPR006140">
    <property type="entry name" value="D-isomer_DH_NAD-bd"/>
</dbReference>
<sequence>MDKVADVDAIFWAIHQPLDEEILNAAGPKLKIIVTMNAGTDHIDLEAVRKRNIKLANTPKLLNKAVADVAILLTLAASRRLQEGRMHIEKGIWSGVGVQYLLGTDLENSTVGIVGLGGIGQAIAKRLKAFDIGRLLYSGHREKSEGKQLGAEFVSFKTLLRESDFVIVAAPLTDETRHMFNRTTFSLMKNSSVFVNIARGLIVDQDALIEALKDGTIFAAGLDVMVPEPLPTDSELLKLPNCVLTPHIGSATISVRKQLAELAADNIILGLQGKPLLTPVF</sequence>
<evidence type="ECO:0000313" key="7">
    <source>
        <dbReference type="RefSeq" id="XP_025831881.1"/>
    </source>
</evidence>
<dbReference type="KEGG" id="apln:108732579"/>
<dbReference type="InterPro" id="IPR006139">
    <property type="entry name" value="D-isomer_2_OHA_DH_cat_dom"/>
</dbReference>
<dbReference type="SUPFAM" id="SSF51735">
    <property type="entry name" value="NAD(P)-binding Rossmann-fold domains"/>
    <property type="match status" value="1"/>
</dbReference>